<evidence type="ECO:0000256" key="2">
    <source>
        <dbReference type="ARBA" id="ARBA00009149"/>
    </source>
</evidence>
<keyword evidence="6" id="KW-0966">Cell projection</keyword>
<name>A0ABU1G0L2_9GAMM</name>
<evidence type="ECO:0000256" key="1">
    <source>
        <dbReference type="ARBA" id="ARBA00003944"/>
    </source>
</evidence>
<gene>
    <name evidence="6" type="ORF">QC818_06595</name>
</gene>
<evidence type="ECO:0000256" key="4">
    <source>
        <dbReference type="SAM" id="MobiDB-lite"/>
    </source>
</evidence>
<dbReference type="InterPro" id="IPR001635">
    <property type="entry name" value="Flag_hook_Flik"/>
</dbReference>
<dbReference type="PRINTS" id="PR01007">
    <property type="entry name" value="FLGHOOKFLIK"/>
</dbReference>
<dbReference type="PANTHER" id="PTHR37533">
    <property type="entry name" value="FLAGELLAR HOOK-LENGTH CONTROL PROTEIN"/>
    <property type="match status" value="1"/>
</dbReference>
<evidence type="ECO:0000313" key="7">
    <source>
        <dbReference type="Proteomes" id="UP001264519"/>
    </source>
</evidence>
<dbReference type="InterPro" id="IPR038610">
    <property type="entry name" value="FliK-like_C_sf"/>
</dbReference>
<keyword evidence="3" id="KW-1005">Bacterial flagellum biogenesis</keyword>
<dbReference type="CDD" id="cd17470">
    <property type="entry name" value="T3SS_Flik_C"/>
    <property type="match status" value="1"/>
</dbReference>
<evidence type="ECO:0000313" key="6">
    <source>
        <dbReference type="EMBL" id="MDR5866452.1"/>
    </source>
</evidence>
<accession>A0ABU1G0L2</accession>
<keyword evidence="6" id="KW-0282">Flagellum</keyword>
<dbReference type="EMBL" id="JARWAK010000004">
    <property type="protein sequence ID" value="MDR5866452.1"/>
    <property type="molecule type" value="Genomic_DNA"/>
</dbReference>
<feature type="region of interest" description="Disordered" evidence="4">
    <location>
        <begin position="1"/>
        <end position="29"/>
    </location>
</feature>
<keyword evidence="6" id="KW-0969">Cilium</keyword>
<dbReference type="InterPro" id="IPR021136">
    <property type="entry name" value="Flagellar_hook_control-like_C"/>
</dbReference>
<comment type="caution">
    <text evidence="6">The sequence shown here is derived from an EMBL/GenBank/DDBJ whole genome shotgun (WGS) entry which is preliminary data.</text>
</comment>
<dbReference type="Gene3D" id="3.30.750.140">
    <property type="match status" value="1"/>
</dbReference>
<protein>
    <submittedName>
        <fullName evidence="6">Flagellar hook-length control protein FliK</fullName>
    </submittedName>
</protein>
<feature type="domain" description="Flagellar hook-length control protein-like C-terminal" evidence="5">
    <location>
        <begin position="344"/>
        <end position="419"/>
    </location>
</feature>
<dbReference type="RefSeq" id="WP_309652053.1">
    <property type="nucleotide sequence ID" value="NZ_JARWAK010000004.1"/>
</dbReference>
<evidence type="ECO:0000259" key="5">
    <source>
        <dbReference type="Pfam" id="PF02120"/>
    </source>
</evidence>
<organism evidence="6 7">
    <name type="scientific">Halomonas koreensis</name>
    <dbReference type="NCBI Taxonomy" id="245385"/>
    <lineage>
        <taxon>Bacteria</taxon>
        <taxon>Pseudomonadati</taxon>
        <taxon>Pseudomonadota</taxon>
        <taxon>Gammaproteobacteria</taxon>
        <taxon>Oceanospirillales</taxon>
        <taxon>Halomonadaceae</taxon>
        <taxon>Halomonas</taxon>
    </lineage>
</organism>
<dbReference type="PANTHER" id="PTHR37533:SF2">
    <property type="entry name" value="FLAGELLAR HOOK-LENGTH CONTROL PROTEIN"/>
    <property type="match status" value="1"/>
</dbReference>
<evidence type="ECO:0000256" key="3">
    <source>
        <dbReference type="ARBA" id="ARBA00022795"/>
    </source>
</evidence>
<comment type="function">
    <text evidence="1">Controls the length of the flagellar hook.</text>
</comment>
<dbReference type="Pfam" id="PF02120">
    <property type="entry name" value="Flg_hook"/>
    <property type="match status" value="1"/>
</dbReference>
<dbReference type="Proteomes" id="UP001264519">
    <property type="component" value="Unassembled WGS sequence"/>
</dbReference>
<feature type="region of interest" description="Disordered" evidence="4">
    <location>
        <begin position="411"/>
        <end position="464"/>
    </location>
</feature>
<sequence length="464" mass="46098">MDIQQILAASQGRPTGARADQTGDAPRSGDAFAETLTALSPAARPLAEAGAAPNQEATPRQRLLTANDTGEAREQVLPETLKGLAEGHALSDDLKALLAEDAPLPDDLKAMLARADRAARDGAGRLEAAAQASDDTEAATMPALVAAMQRLTLIQTAGTDQAPGAAAGAAAAQGASLATLAAGGAATLPGLAAAKAPGAAVTDARPAESAGSGGGQAGANPLLALAQGRPGGLDAARIAPTTLEALGQQDASGQAPLKAAPAPGPQALFEALTGRRDEARHGPAPTSLAIGQAGLNGAAAAGPAATPGSGAQAASLPQQASLTTPVDNPAWPRQLGQQLIRFGQAGGEQRIEMKLHPAELGPLSVTLKMGDQGAQAHFLSAHAQVRQTLEQAIPQLRETLAEQGISLAETSVGEQQQGGADGDDPAFVGLAGQPTGEGDAGIEGDPADEPLRQAALDGRVDLYA</sequence>
<proteinExistence type="inferred from homology"/>
<dbReference type="InterPro" id="IPR052563">
    <property type="entry name" value="FliK"/>
</dbReference>
<keyword evidence="7" id="KW-1185">Reference proteome</keyword>
<comment type="similarity">
    <text evidence="2">Belongs to the FliK family.</text>
</comment>
<reference evidence="6 7" key="1">
    <citation type="submission" date="2023-04" db="EMBL/GenBank/DDBJ databases">
        <title>A long-awaited taxogenomic arrangement of the family Halomonadaceae.</title>
        <authorList>
            <person name="De La Haba R."/>
            <person name="Chuvochina M."/>
            <person name="Wittouck S."/>
            <person name="Arahal D.R."/>
            <person name="Sanchez-Porro C."/>
            <person name="Hugenholtz P."/>
            <person name="Ventosa A."/>
        </authorList>
    </citation>
    <scope>NUCLEOTIDE SEQUENCE [LARGE SCALE GENOMIC DNA]</scope>
    <source>
        <strain evidence="6 7">DSM 23530</strain>
    </source>
</reference>